<keyword evidence="3" id="KW-0689">Ribosomal protein</keyword>
<evidence type="ECO:0000313" key="3">
    <source>
        <dbReference type="EMBL" id="CRG99540.1"/>
    </source>
</evidence>
<dbReference type="CDD" id="cd00473">
    <property type="entry name" value="bS6"/>
    <property type="match status" value="1"/>
</dbReference>
<dbReference type="Gene3D" id="3.30.70.60">
    <property type="match status" value="1"/>
</dbReference>
<dbReference type="GO" id="GO:0005840">
    <property type="term" value="C:ribosome"/>
    <property type="evidence" value="ECO:0007669"/>
    <property type="project" value="UniProtKB-KW"/>
</dbReference>
<sequence>MHIFFKCFSFFLYFFLLVHVDIYKSYKIQKLDKNYFQNVNKYNKYFIFNKNGKYKKLKIFKKYKLHGSLNDYIYKLLIKKFKKQKEKKDVNIYKTLQSAKRSYNIDFLFSCNYQINEIKQKLAEYSYELKLIDAENIKIMYLGKKKLVRPIKKQLEGYYILFSFEIYPSLIKDISEKLKLQTHVLRFLITKNEKESRSIEFKEDDSIRESLLKTEQMFFKKVF</sequence>
<keyword evidence="3" id="KW-0687">Ribonucleoprotein</keyword>
<dbReference type="GO" id="GO:0006412">
    <property type="term" value="P:translation"/>
    <property type="evidence" value="ECO:0007669"/>
    <property type="project" value="InterPro"/>
</dbReference>
<dbReference type="OrthoDB" id="375701at2759"/>
<feature type="signal peptide" evidence="2">
    <location>
        <begin position="1"/>
        <end position="20"/>
    </location>
</feature>
<dbReference type="KEGG" id="prel:PRELSG_0730500"/>
<dbReference type="InterPro" id="IPR035980">
    <property type="entry name" value="Ribosomal_bS6_sf"/>
</dbReference>
<dbReference type="VEuPathDB" id="PlasmoDB:PRELSG_0730500"/>
<name>A0A1J1H3R3_PLARL</name>
<dbReference type="RefSeq" id="XP_028532545.1">
    <property type="nucleotide sequence ID" value="XM_028676014.1"/>
</dbReference>
<gene>
    <name evidence="3" type="primary">RPS6</name>
    <name evidence="3" type="ORF">PRELSG_0730500</name>
</gene>
<dbReference type="OMA" id="FNDYIYK"/>
<evidence type="ECO:0000256" key="1">
    <source>
        <dbReference type="ARBA" id="ARBA00009512"/>
    </source>
</evidence>
<feature type="chain" id="PRO_5012430213" evidence="2">
    <location>
        <begin position="21"/>
        <end position="223"/>
    </location>
</feature>
<dbReference type="GO" id="GO:0019843">
    <property type="term" value="F:rRNA binding"/>
    <property type="evidence" value="ECO:0007669"/>
    <property type="project" value="InterPro"/>
</dbReference>
<dbReference type="InterPro" id="IPR014717">
    <property type="entry name" value="Transl_elong_EF1B/ribsomal_bS6"/>
</dbReference>
<dbReference type="GO" id="GO:0003735">
    <property type="term" value="F:structural constituent of ribosome"/>
    <property type="evidence" value="ECO:0007669"/>
    <property type="project" value="InterPro"/>
</dbReference>
<dbReference type="GeneID" id="39735642"/>
<evidence type="ECO:0000256" key="2">
    <source>
        <dbReference type="SAM" id="SignalP"/>
    </source>
</evidence>
<dbReference type="NCBIfam" id="TIGR00166">
    <property type="entry name" value="S6"/>
    <property type="match status" value="1"/>
</dbReference>
<dbReference type="Pfam" id="PF01250">
    <property type="entry name" value="Ribosomal_S6"/>
    <property type="match status" value="1"/>
</dbReference>
<proteinExistence type="inferred from homology"/>
<dbReference type="Proteomes" id="UP000220158">
    <property type="component" value="Chromosome 7"/>
</dbReference>
<reference evidence="3 4" key="1">
    <citation type="submission" date="2015-04" db="EMBL/GenBank/DDBJ databases">
        <authorList>
            <consortium name="Pathogen Informatics"/>
        </authorList>
    </citation>
    <scope>NUCLEOTIDE SEQUENCE [LARGE SCALE GENOMIC DNA]</scope>
    <source>
        <strain evidence="3 4">SGS1</strain>
    </source>
</reference>
<dbReference type="EMBL" id="LN835302">
    <property type="protein sequence ID" value="CRG99540.1"/>
    <property type="molecule type" value="Genomic_DNA"/>
</dbReference>
<comment type="similarity">
    <text evidence="1">Belongs to the bacterial ribosomal protein bS6 family.</text>
</comment>
<dbReference type="AlphaFoldDB" id="A0A1J1H3R3"/>
<keyword evidence="4" id="KW-1185">Reference proteome</keyword>
<evidence type="ECO:0000313" key="4">
    <source>
        <dbReference type="Proteomes" id="UP000220158"/>
    </source>
</evidence>
<dbReference type="SUPFAM" id="SSF54995">
    <property type="entry name" value="Ribosomal protein S6"/>
    <property type="match status" value="1"/>
</dbReference>
<dbReference type="InterPro" id="IPR020814">
    <property type="entry name" value="Ribosomal_S6_plastid/chlpt"/>
</dbReference>
<accession>A0A1J1H3R3</accession>
<protein>
    <submittedName>
        <fullName evidence="3">Apicoplast ribosomal protein S6, putative</fullName>
    </submittedName>
</protein>
<dbReference type="InterPro" id="IPR000529">
    <property type="entry name" value="Ribosomal_bS6"/>
</dbReference>
<organism evidence="3 4">
    <name type="scientific">Plasmodium relictum</name>
    <dbReference type="NCBI Taxonomy" id="85471"/>
    <lineage>
        <taxon>Eukaryota</taxon>
        <taxon>Sar</taxon>
        <taxon>Alveolata</taxon>
        <taxon>Apicomplexa</taxon>
        <taxon>Aconoidasida</taxon>
        <taxon>Haemosporida</taxon>
        <taxon>Plasmodiidae</taxon>
        <taxon>Plasmodium</taxon>
        <taxon>Plasmodium (Haemamoeba)</taxon>
    </lineage>
</organism>
<dbReference type="HAMAP" id="MF_00360">
    <property type="entry name" value="Ribosomal_bS6"/>
    <property type="match status" value="1"/>
</dbReference>
<keyword evidence="2" id="KW-0732">Signal</keyword>